<dbReference type="InterPro" id="IPR014031">
    <property type="entry name" value="Ketoacyl_synth_C"/>
</dbReference>
<evidence type="ECO:0000313" key="6">
    <source>
        <dbReference type="EMBL" id="RUL67072.1"/>
    </source>
</evidence>
<comment type="caution">
    <text evidence="6">The sequence shown here is derived from an EMBL/GenBank/DDBJ whole genome shotgun (WGS) entry which is preliminary data.</text>
</comment>
<dbReference type="Proteomes" id="UP000267077">
    <property type="component" value="Unassembled WGS sequence"/>
</dbReference>
<dbReference type="InterPro" id="IPR014030">
    <property type="entry name" value="Ketoacyl_synth_N"/>
</dbReference>
<dbReference type="RefSeq" id="WP_126671783.1">
    <property type="nucleotide sequence ID" value="NZ_RYZR01000001.1"/>
</dbReference>
<comment type="similarity">
    <text evidence="2 4">Belongs to the thiolase-like superfamily. Beta-ketoacyl-ACP synthases family.</text>
</comment>
<dbReference type="Pfam" id="PF02801">
    <property type="entry name" value="Ketoacyl-synt_C"/>
    <property type="match status" value="1"/>
</dbReference>
<evidence type="ECO:0000256" key="4">
    <source>
        <dbReference type="RuleBase" id="RU003694"/>
    </source>
</evidence>
<feature type="domain" description="Ketosynthase family 3 (KS3)" evidence="5">
    <location>
        <begin position="1"/>
        <end position="394"/>
    </location>
</feature>
<dbReference type="SMART" id="SM00825">
    <property type="entry name" value="PKS_KS"/>
    <property type="match status" value="1"/>
</dbReference>
<dbReference type="SUPFAM" id="SSF53901">
    <property type="entry name" value="Thiolase-like"/>
    <property type="match status" value="2"/>
</dbReference>
<dbReference type="OrthoDB" id="9808669at2"/>
<evidence type="ECO:0000256" key="2">
    <source>
        <dbReference type="ARBA" id="ARBA00008467"/>
    </source>
</evidence>
<dbReference type="NCBIfam" id="NF006618">
    <property type="entry name" value="PRK09185.1"/>
    <property type="match status" value="1"/>
</dbReference>
<comment type="pathway">
    <text evidence="1">Lipid metabolism; fatty acid biosynthesis.</text>
</comment>
<sequence length="396" mass="41783">MNTYLNALGVVCNLGAGKSAVSEALFAGDDSCIRPEAGWIPGHAPPMGSVQAPLPSIPAKLANRRNNRNNQLLLAAAKEIESDIRAAISRYGHGRIGVVLGTSTTGIEEATHGIGAYRRNGQWPADYRYAHQELGAPAEFLAEWLELAGPCYSISTACTSGARALLSAQRLLRLGLCDAVVCGGVDTLCRLAINGFHALEAVDLQRCDPFSVNRRGINIGEAAVVFLMTHEKSAVQLLGGGASSDAYHMSSPDPEGTGAQKAMLAALRNAELDAAQIDYINLHGTATEHNDSMESLAVASTFAQSVPCSSTKSLTGHTLAAAGALEAAFCWLSLMDNHAERRLPPHVWDGDADPALPRLNFTHVGSHLPAEGRRFLMSNSFAFGGNNACLIFGDPA</sequence>
<dbReference type="Gene3D" id="3.40.47.10">
    <property type="match status" value="1"/>
</dbReference>
<accession>A0A3S0RGR5</accession>
<evidence type="ECO:0000256" key="3">
    <source>
        <dbReference type="ARBA" id="ARBA00022679"/>
    </source>
</evidence>
<organism evidence="6 7">
    <name type="scientific">Dyella dinghuensis</name>
    <dbReference type="NCBI Taxonomy" id="1920169"/>
    <lineage>
        <taxon>Bacteria</taxon>
        <taxon>Pseudomonadati</taxon>
        <taxon>Pseudomonadota</taxon>
        <taxon>Gammaproteobacteria</taxon>
        <taxon>Lysobacterales</taxon>
        <taxon>Rhodanobacteraceae</taxon>
        <taxon>Dyella</taxon>
    </lineage>
</organism>
<dbReference type="GO" id="GO:0004315">
    <property type="term" value="F:3-oxoacyl-[acyl-carrier-protein] synthase activity"/>
    <property type="evidence" value="ECO:0007669"/>
    <property type="project" value="InterPro"/>
</dbReference>
<proteinExistence type="inferred from homology"/>
<dbReference type="InterPro" id="IPR016039">
    <property type="entry name" value="Thiolase-like"/>
</dbReference>
<dbReference type="InterPro" id="IPR020841">
    <property type="entry name" value="PKS_Beta-ketoAc_synthase_dom"/>
</dbReference>
<dbReference type="EMBL" id="RYZR01000001">
    <property type="protein sequence ID" value="RUL67072.1"/>
    <property type="molecule type" value="Genomic_DNA"/>
</dbReference>
<dbReference type="Pfam" id="PF00109">
    <property type="entry name" value="ketoacyl-synt"/>
    <property type="match status" value="1"/>
</dbReference>
<keyword evidence="3 4" id="KW-0808">Transferase</keyword>
<reference evidence="6 7" key="1">
    <citation type="submission" date="2018-12" db="EMBL/GenBank/DDBJ databases">
        <title>Dyella dinghuensis sp. nov. DHOA06 and Dyella choica sp. nov. 4M-K27, isolated from forest soil.</title>
        <authorList>
            <person name="Qiu L.-H."/>
            <person name="Gao Z.-H."/>
        </authorList>
    </citation>
    <scope>NUCLEOTIDE SEQUENCE [LARGE SCALE GENOMIC DNA]</scope>
    <source>
        <strain evidence="6 7">DHOA06</strain>
    </source>
</reference>
<dbReference type="PANTHER" id="PTHR11712:SF320">
    <property type="entry name" value="BETA-KETOACYL SYNTHASE"/>
    <property type="match status" value="1"/>
</dbReference>
<dbReference type="GO" id="GO:0005829">
    <property type="term" value="C:cytosol"/>
    <property type="evidence" value="ECO:0007669"/>
    <property type="project" value="TreeGrafter"/>
</dbReference>
<dbReference type="CDD" id="cd00834">
    <property type="entry name" value="KAS_I_II"/>
    <property type="match status" value="1"/>
</dbReference>
<keyword evidence="7" id="KW-1185">Reference proteome</keyword>
<evidence type="ECO:0000259" key="5">
    <source>
        <dbReference type="PROSITE" id="PS52004"/>
    </source>
</evidence>
<dbReference type="PROSITE" id="PS00606">
    <property type="entry name" value="KS3_1"/>
    <property type="match status" value="1"/>
</dbReference>
<name>A0A3S0RGR5_9GAMM</name>
<gene>
    <name evidence="6" type="ORF">EKH79_00230</name>
</gene>
<dbReference type="UniPathway" id="UPA00094"/>
<dbReference type="InterPro" id="IPR018201">
    <property type="entry name" value="Ketoacyl_synth_AS"/>
</dbReference>
<protein>
    <submittedName>
        <fullName evidence="6">Beta-ketoacyl-ACP synthase</fullName>
    </submittedName>
</protein>
<evidence type="ECO:0000313" key="7">
    <source>
        <dbReference type="Proteomes" id="UP000267077"/>
    </source>
</evidence>
<dbReference type="InterPro" id="IPR000794">
    <property type="entry name" value="Beta-ketoacyl_synthase"/>
</dbReference>
<dbReference type="GO" id="GO:0006633">
    <property type="term" value="P:fatty acid biosynthetic process"/>
    <property type="evidence" value="ECO:0007669"/>
    <property type="project" value="UniProtKB-UniPathway"/>
</dbReference>
<dbReference type="PANTHER" id="PTHR11712">
    <property type="entry name" value="POLYKETIDE SYNTHASE-RELATED"/>
    <property type="match status" value="1"/>
</dbReference>
<evidence type="ECO:0000256" key="1">
    <source>
        <dbReference type="ARBA" id="ARBA00005194"/>
    </source>
</evidence>
<dbReference type="PROSITE" id="PS52004">
    <property type="entry name" value="KS3_2"/>
    <property type="match status" value="1"/>
</dbReference>
<dbReference type="AlphaFoldDB" id="A0A3S0RGR5"/>